<dbReference type="PANTHER" id="PTHR30272:SF1">
    <property type="entry name" value="3-HYDROXYACYL-[ACYL-CARRIER-PROTEIN] DEHYDRATASE"/>
    <property type="match status" value="1"/>
</dbReference>
<comment type="similarity">
    <text evidence="1">Belongs to the thioester dehydratase family. FabZ subfamily.</text>
</comment>
<dbReference type="Gene3D" id="3.10.129.10">
    <property type="entry name" value="Hotdog Thioesterase"/>
    <property type="match status" value="1"/>
</dbReference>
<keyword evidence="2 3" id="KW-0456">Lyase</keyword>
<dbReference type="EMBL" id="DVNK01000044">
    <property type="protein sequence ID" value="HIU47081.1"/>
    <property type="molecule type" value="Genomic_DNA"/>
</dbReference>
<dbReference type="NCBIfam" id="NF000582">
    <property type="entry name" value="PRK00006.1"/>
    <property type="match status" value="1"/>
</dbReference>
<dbReference type="EC" id="4.2.1.59" evidence="3"/>
<dbReference type="InterPro" id="IPR013114">
    <property type="entry name" value="FabA_FabZ"/>
</dbReference>
<reference evidence="3" key="1">
    <citation type="submission" date="2020-10" db="EMBL/GenBank/DDBJ databases">
        <authorList>
            <person name="Gilroy R."/>
        </authorList>
    </citation>
    <scope>NUCLEOTIDE SEQUENCE</scope>
    <source>
        <strain evidence="3">ChiSxjej2B14-8506</strain>
    </source>
</reference>
<dbReference type="SUPFAM" id="SSF54637">
    <property type="entry name" value="Thioesterase/thiol ester dehydrase-isomerase"/>
    <property type="match status" value="1"/>
</dbReference>
<name>A0A9D1LS95_9FIRM</name>
<evidence type="ECO:0000313" key="3">
    <source>
        <dbReference type="EMBL" id="HIU47081.1"/>
    </source>
</evidence>
<protein>
    <submittedName>
        <fullName evidence="3">3-hydroxyacyl-ACP dehydratase FabZ</fullName>
        <ecNumber evidence="3">4.2.1.59</ecNumber>
    </submittedName>
</protein>
<dbReference type="PANTHER" id="PTHR30272">
    <property type="entry name" value="3-HYDROXYACYL-[ACYL-CARRIER-PROTEIN] DEHYDRATASE"/>
    <property type="match status" value="1"/>
</dbReference>
<comment type="caution">
    <text evidence="3">The sequence shown here is derived from an EMBL/GenBank/DDBJ whole genome shotgun (WGS) entry which is preliminary data.</text>
</comment>
<gene>
    <name evidence="3" type="primary">fabZ</name>
    <name evidence="3" type="ORF">IAC59_07460</name>
</gene>
<dbReference type="CDD" id="cd01288">
    <property type="entry name" value="FabZ"/>
    <property type="match status" value="1"/>
</dbReference>
<reference evidence="3" key="2">
    <citation type="journal article" date="2021" name="PeerJ">
        <title>Extensive microbial diversity within the chicken gut microbiome revealed by metagenomics and culture.</title>
        <authorList>
            <person name="Gilroy R."/>
            <person name="Ravi A."/>
            <person name="Getino M."/>
            <person name="Pursley I."/>
            <person name="Horton D.L."/>
            <person name="Alikhan N.F."/>
            <person name="Baker D."/>
            <person name="Gharbi K."/>
            <person name="Hall N."/>
            <person name="Watson M."/>
            <person name="Adriaenssens E.M."/>
            <person name="Foster-Nyarko E."/>
            <person name="Jarju S."/>
            <person name="Secka A."/>
            <person name="Antonio M."/>
            <person name="Oren A."/>
            <person name="Chaudhuri R.R."/>
            <person name="La Ragione R."/>
            <person name="Hildebrand F."/>
            <person name="Pallen M.J."/>
        </authorList>
    </citation>
    <scope>NUCLEOTIDE SEQUENCE</scope>
    <source>
        <strain evidence="3">ChiSxjej2B14-8506</strain>
    </source>
</reference>
<organism evidence="3 4">
    <name type="scientific">Candidatus Fimadaptatus faecigallinarum</name>
    <dbReference type="NCBI Taxonomy" id="2840814"/>
    <lineage>
        <taxon>Bacteria</taxon>
        <taxon>Bacillati</taxon>
        <taxon>Bacillota</taxon>
        <taxon>Clostridia</taxon>
        <taxon>Eubacteriales</taxon>
        <taxon>Candidatus Fimadaptatus</taxon>
    </lineage>
</organism>
<proteinExistence type="inferred from homology"/>
<dbReference type="InterPro" id="IPR029069">
    <property type="entry name" value="HotDog_dom_sf"/>
</dbReference>
<dbReference type="Proteomes" id="UP000824123">
    <property type="component" value="Unassembled WGS sequence"/>
</dbReference>
<sequence length="136" mass="15052">MNKTEIMDILPHRDDMLLLDEAHLGEDGAAHGSYTVRGDEFFLHGHFPGNPIMPGVIQCEIIAQTACVLLANEIKGRTPLYAGIDKVRFRRPVRPGDTLETTIRLKRHMANLYVCTGEARVGGELCSSGEFQFAVT</sequence>
<dbReference type="GO" id="GO:0019171">
    <property type="term" value="F:(3R)-hydroxyacyl-[acyl-carrier-protein] dehydratase activity"/>
    <property type="evidence" value="ECO:0007669"/>
    <property type="project" value="UniProtKB-EC"/>
</dbReference>
<accession>A0A9D1LS95</accession>
<dbReference type="AlphaFoldDB" id="A0A9D1LS95"/>
<evidence type="ECO:0000313" key="4">
    <source>
        <dbReference type="Proteomes" id="UP000824123"/>
    </source>
</evidence>
<evidence type="ECO:0000256" key="1">
    <source>
        <dbReference type="ARBA" id="ARBA00009174"/>
    </source>
</evidence>
<dbReference type="Pfam" id="PF07977">
    <property type="entry name" value="FabA"/>
    <property type="match status" value="1"/>
</dbReference>
<evidence type="ECO:0000256" key="2">
    <source>
        <dbReference type="ARBA" id="ARBA00023239"/>
    </source>
</evidence>